<evidence type="ECO:0000313" key="3">
    <source>
        <dbReference type="Proteomes" id="UP000398619"/>
    </source>
</evidence>
<organism evidence="2 3">
    <name type="scientific">Dorea longicatena</name>
    <dbReference type="NCBI Taxonomy" id="88431"/>
    <lineage>
        <taxon>Bacteria</taxon>
        <taxon>Bacillati</taxon>
        <taxon>Bacillota</taxon>
        <taxon>Clostridia</taxon>
        <taxon>Lachnospirales</taxon>
        <taxon>Lachnospiraceae</taxon>
        <taxon>Dorea</taxon>
    </lineage>
</organism>
<evidence type="ECO:0000313" key="2">
    <source>
        <dbReference type="EMBL" id="VUX02899.1"/>
    </source>
</evidence>
<evidence type="ECO:0000259" key="1">
    <source>
        <dbReference type="PROSITE" id="PS51831"/>
    </source>
</evidence>
<dbReference type="RefSeq" id="WP_186290178.1">
    <property type="nucleotide sequence ID" value="NZ_CABHNM010000031.1"/>
</dbReference>
<protein>
    <submittedName>
        <fullName evidence="2">HD domain protein</fullName>
    </submittedName>
</protein>
<feature type="domain" description="HD" evidence="1">
    <location>
        <begin position="28"/>
        <end position="147"/>
    </location>
</feature>
<reference evidence="2 3" key="1">
    <citation type="submission" date="2019-07" db="EMBL/GenBank/DDBJ databases">
        <authorList>
            <person name="Hibberd C M."/>
            <person name="Gehrig L. J."/>
            <person name="Chang H.-W."/>
            <person name="Venkatesh S."/>
        </authorList>
    </citation>
    <scope>NUCLEOTIDE SEQUENCE [LARGE SCALE GENOMIC DNA]</scope>
    <source>
        <strain evidence="2">Dorea_longicatena_SSTS_Bg7063</strain>
    </source>
</reference>
<dbReference type="EMBL" id="CABHNM010000031">
    <property type="protein sequence ID" value="VUX02899.1"/>
    <property type="molecule type" value="Genomic_DNA"/>
</dbReference>
<dbReference type="SUPFAM" id="SSF109604">
    <property type="entry name" value="HD-domain/PDEase-like"/>
    <property type="match status" value="1"/>
</dbReference>
<dbReference type="InterPro" id="IPR003607">
    <property type="entry name" value="HD/PDEase_dom"/>
</dbReference>
<dbReference type="Gene3D" id="1.10.3210.10">
    <property type="entry name" value="Hypothetical protein af1432"/>
    <property type="match status" value="1"/>
</dbReference>
<dbReference type="Pfam" id="PF01966">
    <property type="entry name" value="HD"/>
    <property type="match status" value="1"/>
</dbReference>
<gene>
    <name evidence="2" type="ORF">DLSSTS7063_01333</name>
</gene>
<dbReference type="AlphaFoldDB" id="A0A564T750"/>
<dbReference type="PROSITE" id="PS51831">
    <property type="entry name" value="HD"/>
    <property type="match status" value="1"/>
</dbReference>
<dbReference type="SMART" id="SM00471">
    <property type="entry name" value="HDc"/>
    <property type="match status" value="1"/>
</dbReference>
<accession>A0A564T750</accession>
<dbReference type="CDD" id="cd00077">
    <property type="entry name" value="HDc"/>
    <property type="match status" value="1"/>
</dbReference>
<dbReference type="Proteomes" id="UP000398619">
    <property type="component" value="Unassembled WGS sequence"/>
</dbReference>
<sequence>MIDLQHAKEAFERYLDGYDRENDKVKLKIVHTYGVVECSRKIAEGLKLSEEDRRLAEIIGLLHDIGRFEQLKRYDSFEPGTMDHASFGVEILFEEGMIRQFVKEDTWDGIIRTAIARHSDYCLDGIRDERELLHARIIRDADKLDNCRVKLEDSVEAMLGVSAEEVGRTKITPEIMQQFEAQMSVRSETRKTKMDYWMSYLAYFYDINFNVTYEMIEENHFVDKLVKRIPYEDPETAETMEKVRQELNTYIHTRAQEELKQPMKIDCK</sequence>
<name>A0A564T750_9FIRM</name>
<proteinExistence type="predicted"/>
<dbReference type="InterPro" id="IPR006674">
    <property type="entry name" value="HD_domain"/>
</dbReference>